<sequence length="342" mass="36540">MRLPYSLRHVPRERLAGLTGVSESPLPGDIVLASVERIAKNSAVELNDGRRCTLHEGDIVAAVFGNRYATLQFEGLARTNGDSCDLLSMGGLCGLVQTKHARVSDPTKLKLIGAVTDQQGRPLTMRDYRLQPSQADRRPHVTVVCGSSMDAGKTHTAMSIIKGLSRAGKAVAGIKLTGTATGKDTWNMLDAGACVALDFVDGGYPSTYLCGHDELIELHHLLVDHAASQGADYVVMEIADGLLQRETSMLLQSAIFAGVIDSWVFAGGDPMSAESGVRMMRSWGIEPIAVSGVLTMSSLNIREVEAATGLNCVKAGELQAGWLNDRLVARLPPEAAHLRRIA</sequence>
<dbReference type="AlphaFoldDB" id="A0A124GGH9"/>
<dbReference type="EMBL" id="LPWA01000101">
    <property type="protein sequence ID" value="KUM26826.1"/>
    <property type="molecule type" value="Genomic_DNA"/>
</dbReference>
<reference evidence="1 2" key="1">
    <citation type="submission" date="2015-12" db="EMBL/GenBank/DDBJ databases">
        <title>Draft genome sequence of Mesorhizobium sp. UFLA 01-765, a multitolerant efficient symbiont and plant-growth promoting strain isolated from Zn-mining soil using Leucaena leucocephala as a trap plant.</title>
        <authorList>
            <person name="Rangel W.M."/>
            <person name="Thijs S."/>
            <person name="Longatti S.M."/>
            <person name="Moreira F.M."/>
            <person name="Weyens N."/>
            <person name="Vangronsveld J."/>
            <person name="Van Hamme J.D."/>
            <person name="Bottos E.M."/>
            <person name="Rineau F."/>
        </authorList>
    </citation>
    <scope>NUCLEOTIDE SEQUENCE [LARGE SCALE GENOMIC DNA]</scope>
    <source>
        <strain evidence="1 2">UFLA 01-765</strain>
    </source>
</reference>
<evidence type="ECO:0008006" key="3">
    <source>
        <dbReference type="Google" id="ProtNLM"/>
    </source>
</evidence>
<evidence type="ECO:0000313" key="1">
    <source>
        <dbReference type="EMBL" id="KUM26826.1"/>
    </source>
</evidence>
<gene>
    <name evidence="1" type="ORF">AU467_18915</name>
</gene>
<dbReference type="Gene3D" id="3.40.50.300">
    <property type="entry name" value="P-loop containing nucleotide triphosphate hydrolases"/>
    <property type="match status" value="1"/>
</dbReference>
<comment type="caution">
    <text evidence="1">The sequence shown here is derived from an EMBL/GenBank/DDBJ whole genome shotgun (WGS) entry which is preliminary data.</text>
</comment>
<dbReference type="InterPro" id="IPR027417">
    <property type="entry name" value="P-loop_NTPase"/>
</dbReference>
<evidence type="ECO:0000313" key="2">
    <source>
        <dbReference type="Proteomes" id="UP000053176"/>
    </source>
</evidence>
<organism evidence="1 2">
    <name type="scientific">Rhizobium loti</name>
    <name type="common">Mesorhizobium loti</name>
    <dbReference type="NCBI Taxonomy" id="381"/>
    <lineage>
        <taxon>Bacteria</taxon>
        <taxon>Pseudomonadati</taxon>
        <taxon>Pseudomonadota</taxon>
        <taxon>Alphaproteobacteria</taxon>
        <taxon>Hyphomicrobiales</taxon>
        <taxon>Phyllobacteriaceae</taxon>
        <taxon>Mesorhizobium</taxon>
    </lineage>
</organism>
<name>A0A124GGH9_RHILI</name>
<proteinExistence type="predicted"/>
<protein>
    <recommendedName>
        <fullName evidence="3">DUF1611 domain-containing protein</fullName>
    </recommendedName>
</protein>
<accession>A0A124GGH9</accession>
<dbReference type="Proteomes" id="UP000053176">
    <property type="component" value="Unassembled WGS sequence"/>
</dbReference>